<name>A0A2R6X1G0_MARPO</name>
<dbReference type="Proteomes" id="UP000244005">
    <property type="component" value="Unassembled WGS sequence"/>
</dbReference>
<reference evidence="3" key="1">
    <citation type="journal article" date="2017" name="Cell">
        <title>Insights into land plant evolution garnered from the Marchantia polymorpha genome.</title>
        <authorList>
            <person name="Bowman J.L."/>
            <person name="Kohchi T."/>
            <person name="Yamato K.T."/>
            <person name="Jenkins J."/>
            <person name="Shu S."/>
            <person name="Ishizaki K."/>
            <person name="Yamaoka S."/>
            <person name="Nishihama R."/>
            <person name="Nakamura Y."/>
            <person name="Berger F."/>
            <person name="Adam C."/>
            <person name="Aki S.S."/>
            <person name="Althoff F."/>
            <person name="Araki T."/>
            <person name="Arteaga-Vazquez M.A."/>
            <person name="Balasubrmanian S."/>
            <person name="Barry K."/>
            <person name="Bauer D."/>
            <person name="Boehm C.R."/>
            <person name="Briginshaw L."/>
            <person name="Caballero-Perez J."/>
            <person name="Catarino B."/>
            <person name="Chen F."/>
            <person name="Chiyoda S."/>
            <person name="Chovatia M."/>
            <person name="Davies K.M."/>
            <person name="Delmans M."/>
            <person name="Demura T."/>
            <person name="Dierschke T."/>
            <person name="Dolan L."/>
            <person name="Dorantes-Acosta A.E."/>
            <person name="Eklund D.M."/>
            <person name="Florent S.N."/>
            <person name="Flores-Sandoval E."/>
            <person name="Fujiyama A."/>
            <person name="Fukuzawa H."/>
            <person name="Galik B."/>
            <person name="Grimanelli D."/>
            <person name="Grimwood J."/>
            <person name="Grossniklaus U."/>
            <person name="Hamada T."/>
            <person name="Haseloff J."/>
            <person name="Hetherington A.J."/>
            <person name="Higo A."/>
            <person name="Hirakawa Y."/>
            <person name="Hundley H.N."/>
            <person name="Ikeda Y."/>
            <person name="Inoue K."/>
            <person name="Inoue S.I."/>
            <person name="Ishida S."/>
            <person name="Jia Q."/>
            <person name="Kakita M."/>
            <person name="Kanazawa T."/>
            <person name="Kawai Y."/>
            <person name="Kawashima T."/>
            <person name="Kennedy M."/>
            <person name="Kinose K."/>
            <person name="Kinoshita T."/>
            <person name="Kohara Y."/>
            <person name="Koide E."/>
            <person name="Komatsu K."/>
            <person name="Kopischke S."/>
            <person name="Kubo M."/>
            <person name="Kyozuka J."/>
            <person name="Lagercrantz U."/>
            <person name="Lin S.S."/>
            <person name="Lindquist E."/>
            <person name="Lipzen A.M."/>
            <person name="Lu C.W."/>
            <person name="De Luna E."/>
            <person name="Martienssen R.A."/>
            <person name="Minamino N."/>
            <person name="Mizutani M."/>
            <person name="Mizutani M."/>
            <person name="Mochizuki N."/>
            <person name="Monte I."/>
            <person name="Mosher R."/>
            <person name="Nagasaki H."/>
            <person name="Nakagami H."/>
            <person name="Naramoto S."/>
            <person name="Nishitani K."/>
            <person name="Ohtani M."/>
            <person name="Okamoto T."/>
            <person name="Okumura M."/>
            <person name="Phillips J."/>
            <person name="Pollak B."/>
            <person name="Reinders A."/>
            <person name="Rovekamp M."/>
            <person name="Sano R."/>
            <person name="Sawa S."/>
            <person name="Schmid M.W."/>
            <person name="Shirakawa M."/>
            <person name="Solano R."/>
            <person name="Spunde A."/>
            <person name="Suetsugu N."/>
            <person name="Sugano S."/>
            <person name="Sugiyama A."/>
            <person name="Sun R."/>
            <person name="Suzuki Y."/>
            <person name="Takenaka M."/>
            <person name="Takezawa D."/>
            <person name="Tomogane H."/>
            <person name="Tsuzuki M."/>
            <person name="Ueda T."/>
            <person name="Umeda M."/>
            <person name="Ward J.M."/>
            <person name="Watanabe Y."/>
            <person name="Yazaki K."/>
            <person name="Yokoyama R."/>
            <person name="Yoshitake Y."/>
            <person name="Yotsui I."/>
            <person name="Zachgo S."/>
            <person name="Schmutz J."/>
        </authorList>
    </citation>
    <scope>NUCLEOTIDE SEQUENCE [LARGE SCALE GENOMIC DNA]</scope>
    <source>
        <strain evidence="3">Tak-1</strain>
    </source>
</reference>
<protein>
    <recommendedName>
        <fullName evidence="4">Secreted protein</fullName>
    </recommendedName>
</protein>
<proteinExistence type="predicted"/>
<dbReference type="AlphaFoldDB" id="A0A2R6X1G0"/>
<dbReference type="EMBL" id="KZ772714">
    <property type="protein sequence ID" value="PTQ39932.1"/>
    <property type="molecule type" value="Genomic_DNA"/>
</dbReference>
<keyword evidence="3" id="KW-1185">Reference proteome</keyword>
<evidence type="ECO:0000256" key="1">
    <source>
        <dbReference type="SAM" id="SignalP"/>
    </source>
</evidence>
<evidence type="ECO:0000313" key="2">
    <source>
        <dbReference type="EMBL" id="PTQ39932.1"/>
    </source>
</evidence>
<gene>
    <name evidence="2" type="ORF">MARPO_0042s0004</name>
</gene>
<organism evidence="2 3">
    <name type="scientific">Marchantia polymorpha</name>
    <name type="common">Common liverwort</name>
    <name type="synonym">Marchantia aquatica</name>
    <dbReference type="NCBI Taxonomy" id="3197"/>
    <lineage>
        <taxon>Eukaryota</taxon>
        <taxon>Viridiplantae</taxon>
        <taxon>Streptophyta</taxon>
        <taxon>Embryophyta</taxon>
        <taxon>Marchantiophyta</taxon>
        <taxon>Marchantiopsida</taxon>
        <taxon>Marchantiidae</taxon>
        <taxon>Marchantiales</taxon>
        <taxon>Marchantiaceae</taxon>
        <taxon>Marchantia</taxon>
    </lineage>
</organism>
<dbReference type="Gramene" id="Mp2g13750.1">
    <property type="protein sequence ID" value="Mp2g13750.1.cds1"/>
    <property type="gene ID" value="Mp2g13750"/>
</dbReference>
<feature type="chain" id="PRO_5015331362" description="Secreted protein" evidence="1">
    <location>
        <begin position="23"/>
        <end position="74"/>
    </location>
</feature>
<accession>A0A2R6X1G0</accession>
<evidence type="ECO:0000313" key="3">
    <source>
        <dbReference type="Proteomes" id="UP000244005"/>
    </source>
</evidence>
<feature type="signal peptide" evidence="1">
    <location>
        <begin position="1"/>
        <end position="22"/>
    </location>
</feature>
<sequence>MCAHHFLLLFFLKVLTVTFERAVDCATFGETLHWFGERRMTIAVFTGMKNKDLEWFLRNYKRACIRTRSRTFEK</sequence>
<keyword evidence="1" id="KW-0732">Signal</keyword>
<evidence type="ECO:0008006" key="4">
    <source>
        <dbReference type="Google" id="ProtNLM"/>
    </source>
</evidence>